<dbReference type="RefSeq" id="WP_207856945.1">
    <property type="nucleotide sequence ID" value="NZ_UPPP01000057.1"/>
</dbReference>
<keyword evidence="2" id="KW-1185">Reference proteome</keyword>
<organism evidence="1 2">
    <name type="scientific">Lucifera butyrica</name>
    <dbReference type="NCBI Taxonomy" id="1351585"/>
    <lineage>
        <taxon>Bacteria</taxon>
        <taxon>Bacillati</taxon>
        <taxon>Bacillota</taxon>
        <taxon>Negativicutes</taxon>
        <taxon>Veillonellales</taxon>
        <taxon>Veillonellaceae</taxon>
        <taxon>Lucifera</taxon>
    </lineage>
</organism>
<dbReference type="EMBL" id="UPPP01000057">
    <property type="protein sequence ID" value="VBB05623.1"/>
    <property type="molecule type" value="Genomic_DNA"/>
</dbReference>
<sequence length="110" mass="12574">MVIIFSKKEIDKIQNVNFHDAKISKIISDYDEGTVEMPIIMDDTHQYAALLKFENVAYVEVNRKEPWGPGCYIFTLNVDDDEGDYFKVSILLNSGDKVIIIAAKMVYSFS</sequence>
<proteinExistence type="predicted"/>
<dbReference type="AlphaFoldDB" id="A0A498R5Z1"/>
<reference evidence="1 2" key="1">
    <citation type="submission" date="2018-06" db="EMBL/GenBank/DDBJ databases">
        <authorList>
            <person name="Strepis N."/>
        </authorList>
    </citation>
    <scope>NUCLEOTIDE SEQUENCE [LARGE SCALE GENOMIC DNA]</scope>
    <source>
        <strain evidence="1">LUCI</strain>
    </source>
</reference>
<dbReference type="Proteomes" id="UP000277811">
    <property type="component" value="Unassembled WGS sequence"/>
</dbReference>
<name>A0A498R5Z1_9FIRM</name>
<gene>
    <name evidence="1" type="ORF">LUCI_0833</name>
</gene>
<evidence type="ECO:0000313" key="1">
    <source>
        <dbReference type="EMBL" id="VBB05623.1"/>
    </source>
</evidence>
<protein>
    <submittedName>
        <fullName evidence="1">Uncharacterized protein</fullName>
    </submittedName>
</protein>
<evidence type="ECO:0000313" key="2">
    <source>
        <dbReference type="Proteomes" id="UP000277811"/>
    </source>
</evidence>
<accession>A0A498R5Z1</accession>